<gene>
    <name evidence="2" type="ORF">LJ739_10945</name>
</gene>
<comment type="caution">
    <text evidence="2">The sequence shown here is derived from an EMBL/GenBank/DDBJ whole genome shotgun (WGS) entry which is preliminary data.</text>
</comment>
<organism evidence="2 3">
    <name type="scientific">Fluctibacter halophilus</name>
    <dbReference type="NCBI Taxonomy" id="226011"/>
    <lineage>
        <taxon>Bacteria</taxon>
        <taxon>Pseudomonadati</taxon>
        <taxon>Pseudomonadota</taxon>
        <taxon>Gammaproteobacteria</taxon>
        <taxon>Alteromonadales</taxon>
        <taxon>Alteromonadaceae</taxon>
        <taxon>Fluctibacter</taxon>
    </lineage>
</organism>
<name>A0ABS8G8H3_9ALTE</name>
<accession>A0ABS8G8H3</accession>
<reference evidence="2 3" key="1">
    <citation type="submission" date="2021-10" db="EMBL/GenBank/DDBJ databases">
        <title>Draft genome of Aestuariibacter halophilus JC2043.</title>
        <authorList>
            <person name="Emsley S.A."/>
            <person name="Pfannmuller K.M."/>
            <person name="Ushijima B."/>
            <person name="Saw J.H."/>
            <person name="Videau P."/>
        </authorList>
    </citation>
    <scope>NUCLEOTIDE SEQUENCE [LARGE SCALE GENOMIC DNA]</scope>
    <source>
        <strain evidence="2 3">JC2043</strain>
    </source>
</reference>
<keyword evidence="1" id="KW-0472">Membrane</keyword>
<dbReference type="EMBL" id="JAJEWP010000002">
    <property type="protein sequence ID" value="MCC2616759.1"/>
    <property type="molecule type" value="Genomic_DNA"/>
</dbReference>
<keyword evidence="1" id="KW-0812">Transmembrane</keyword>
<evidence type="ECO:0000313" key="3">
    <source>
        <dbReference type="Proteomes" id="UP001520878"/>
    </source>
</evidence>
<feature type="transmembrane region" description="Helical" evidence="1">
    <location>
        <begin position="185"/>
        <end position="213"/>
    </location>
</feature>
<feature type="transmembrane region" description="Helical" evidence="1">
    <location>
        <begin position="96"/>
        <end position="121"/>
    </location>
</feature>
<evidence type="ECO:0000256" key="1">
    <source>
        <dbReference type="SAM" id="Phobius"/>
    </source>
</evidence>
<feature type="transmembrane region" description="Helical" evidence="1">
    <location>
        <begin position="25"/>
        <end position="45"/>
    </location>
</feature>
<protein>
    <recommendedName>
        <fullName evidence="4">DUF624 domain-containing protein</fullName>
    </recommendedName>
</protein>
<dbReference type="Proteomes" id="UP001520878">
    <property type="component" value="Unassembled WGS sequence"/>
</dbReference>
<evidence type="ECO:0008006" key="4">
    <source>
        <dbReference type="Google" id="ProtNLM"/>
    </source>
</evidence>
<sequence>MTISTPFVPTKATLDDSANWLKKGWQLFTNAPFSLFGLLMTLLIIEGGLQLLPAPMGVLLSKLMMAGLMASLWPLLHNLSTNGRLSFASLRQYSGWHRIPLLCLPLLLPFIVQLAVAASLLGRDGLDLLLFAVPVDIAAYQLAMIFAAGAPVSLLLMFAPARILLANDSVGTALRASVSAVLRAWRPLSVVLLINVIVLALVPYTFLLSALLLSPWLMCVHYQAYRGIFSNQKETR</sequence>
<dbReference type="RefSeq" id="WP_229160391.1">
    <property type="nucleotide sequence ID" value="NZ_JAJEWP010000002.1"/>
</dbReference>
<keyword evidence="1" id="KW-1133">Transmembrane helix</keyword>
<feature type="transmembrane region" description="Helical" evidence="1">
    <location>
        <begin position="57"/>
        <end position="76"/>
    </location>
</feature>
<proteinExistence type="predicted"/>
<evidence type="ECO:0000313" key="2">
    <source>
        <dbReference type="EMBL" id="MCC2616759.1"/>
    </source>
</evidence>
<feature type="transmembrane region" description="Helical" evidence="1">
    <location>
        <begin position="142"/>
        <end position="165"/>
    </location>
</feature>
<keyword evidence="3" id="KW-1185">Reference proteome</keyword>